<dbReference type="RefSeq" id="WP_096347783.1">
    <property type="nucleotide sequence ID" value="NZ_CP033116.1"/>
</dbReference>
<sequence length="107" mass="11188">MIALSLALCISGFGSLCLGTPRHYQRICQTPCGHQRQRLLQLLGWLLLAAAAAPAIASMGASVGLAFWAAALTLGAMGQLLMLSYRPGWIIPVTLLAPFLALGAGQL</sequence>
<evidence type="ECO:0000313" key="3">
    <source>
        <dbReference type="EMBL" id="QFY55060.1"/>
    </source>
</evidence>
<keyword evidence="1" id="KW-0472">Membrane</keyword>
<dbReference type="Proteomes" id="UP000344571">
    <property type="component" value="Chromosome"/>
</dbReference>
<protein>
    <submittedName>
        <fullName evidence="3">DUF3325 domain-containing protein</fullName>
    </submittedName>
</protein>
<reference evidence="2 4" key="1">
    <citation type="submission" date="2017-09" db="EMBL/GenBank/DDBJ databases">
        <title>Bacterial and phytoplankton interrelationship in Kongsfjorden, an Arctic fjord.</title>
        <authorList>
            <person name="Sinha R."/>
            <person name="Krishnan K."/>
        </authorList>
    </citation>
    <scope>NUCLEOTIDE SEQUENCE [LARGE SCALE GENOMIC DNA]</scope>
    <source>
        <strain evidence="2 4">58</strain>
    </source>
</reference>
<dbReference type="Pfam" id="PF11804">
    <property type="entry name" value="DUF3325"/>
    <property type="match status" value="1"/>
</dbReference>
<keyword evidence="1" id="KW-1133">Transmembrane helix</keyword>
<evidence type="ECO:0000313" key="5">
    <source>
        <dbReference type="Proteomes" id="UP000344571"/>
    </source>
</evidence>
<evidence type="ECO:0000256" key="1">
    <source>
        <dbReference type="SAM" id="Phobius"/>
    </source>
</evidence>
<dbReference type="AlphaFoldDB" id="A0AA91U092"/>
<dbReference type="EMBL" id="NWMT01000224">
    <property type="protein sequence ID" value="PCC98127.1"/>
    <property type="molecule type" value="Genomic_DNA"/>
</dbReference>
<dbReference type="Proteomes" id="UP000243750">
    <property type="component" value="Unassembled WGS sequence"/>
</dbReference>
<name>A0AA91U092_9GAMM</name>
<evidence type="ECO:0000313" key="4">
    <source>
        <dbReference type="Proteomes" id="UP000243750"/>
    </source>
</evidence>
<gene>
    <name evidence="2" type="ORF">CO192_17240</name>
    <name evidence="3" type="ORF">EAO82_00930</name>
</gene>
<organism evidence="2 4">
    <name type="scientific">Halopseudomonas pelagia</name>
    <dbReference type="NCBI Taxonomy" id="553151"/>
    <lineage>
        <taxon>Bacteria</taxon>
        <taxon>Pseudomonadati</taxon>
        <taxon>Pseudomonadota</taxon>
        <taxon>Gammaproteobacteria</taxon>
        <taxon>Pseudomonadales</taxon>
        <taxon>Pseudomonadaceae</taxon>
        <taxon>Halopseudomonas</taxon>
    </lineage>
</organism>
<keyword evidence="5" id="KW-1185">Reference proteome</keyword>
<keyword evidence="1" id="KW-0812">Transmembrane</keyword>
<dbReference type="InterPro" id="IPR021762">
    <property type="entry name" value="DUF3325"/>
</dbReference>
<feature type="transmembrane region" description="Helical" evidence="1">
    <location>
        <begin position="43"/>
        <end position="76"/>
    </location>
</feature>
<dbReference type="EMBL" id="CP033116">
    <property type="protein sequence ID" value="QFY55060.1"/>
    <property type="molecule type" value="Genomic_DNA"/>
</dbReference>
<accession>A0AA91U092</accession>
<evidence type="ECO:0000313" key="2">
    <source>
        <dbReference type="EMBL" id="PCC98127.1"/>
    </source>
</evidence>
<feature type="transmembrane region" description="Helical" evidence="1">
    <location>
        <begin position="88"/>
        <end position="105"/>
    </location>
</feature>
<proteinExistence type="predicted"/>
<reference evidence="3 5" key="2">
    <citation type="submission" date="2018-10" db="EMBL/GenBank/DDBJ databases">
        <title>Complete genome sequence of Pseudomonas pelagia strain Kongs-67.</title>
        <authorList>
            <person name="Sinha R.K."/>
            <person name="Krishnan K."/>
        </authorList>
    </citation>
    <scope>NUCLEOTIDE SEQUENCE [LARGE SCALE GENOMIC DNA]</scope>
    <source>
        <strain evidence="3 5">Kongs-67</strain>
    </source>
</reference>